<organism evidence="2 3">
    <name type="scientific">Armillaria luteobubalina</name>
    <dbReference type="NCBI Taxonomy" id="153913"/>
    <lineage>
        <taxon>Eukaryota</taxon>
        <taxon>Fungi</taxon>
        <taxon>Dikarya</taxon>
        <taxon>Basidiomycota</taxon>
        <taxon>Agaricomycotina</taxon>
        <taxon>Agaricomycetes</taxon>
        <taxon>Agaricomycetidae</taxon>
        <taxon>Agaricales</taxon>
        <taxon>Marasmiineae</taxon>
        <taxon>Physalacriaceae</taxon>
        <taxon>Armillaria</taxon>
    </lineage>
</organism>
<evidence type="ECO:0000256" key="1">
    <source>
        <dbReference type="SAM" id="MobiDB-lite"/>
    </source>
</evidence>
<proteinExistence type="predicted"/>
<protein>
    <submittedName>
        <fullName evidence="2">Uncharacterized protein</fullName>
    </submittedName>
</protein>
<gene>
    <name evidence="2" type="ORF">EDD18DRAFT_1067086</name>
</gene>
<reference evidence="2" key="1">
    <citation type="submission" date="2023-06" db="EMBL/GenBank/DDBJ databases">
        <authorList>
            <consortium name="Lawrence Berkeley National Laboratory"/>
            <person name="Ahrendt S."/>
            <person name="Sahu N."/>
            <person name="Indic B."/>
            <person name="Wong-Bajracharya J."/>
            <person name="Merenyi Z."/>
            <person name="Ke H.-M."/>
            <person name="Monk M."/>
            <person name="Kocsube S."/>
            <person name="Drula E."/>
            <person name="Lipzen A."/>
            <person name="Balint B."/>
            <person name="Henrissat B."/>
            <person name="Andreopoulos B."/>
            <person name="Martin F.M."/>
            <person name="Harder C.B."/>
            <person name="Rigling D."/>
            <person name="Ford K.L."/>
            <person name="Foster G.D."/>
            <person name="Pangilinan J."/>
            <person name="Papanicolaou A."/>
            <person name="Barry K."/>
            <person name="LaButti K."/>
            <person name="Viragh M."/>
            <person name="Koriabine M."/>
            <person name="Yan M."/>
            <person name="Riley R."/>
            <person name="Champramary S."/>
            <person name="Plett K.L."/>
            <person name="Tsai I.J."/>
            <person name="Slot J."/>
            <person name="Sipos G."/>
            <person name="Plett J."/>
            <person name="Nagy L.G."/>
            <person name="Grigoriev I.V."/>
        </authorList>
    </citation>
    <scope>NUCLEOTIDE SEQUENCE</scope>
    <source>
        <strain evidence="2">HWK02</strain>
    </source>
</reference>
<evidence type="ECO:0000313" key="2">
    <source>
        <dbReference type="EMBL" id="KAK0501119.1"/>
    </source>
</evidence>
<evidence type="ECO:0000313" key="3">
    <source>
        <dbReference type="Proteomes" id="UP001175228"/>
    </source>
</evidence>
<comment type="caution">
    <text evidence="2">The sequence shown here is derived from an EMBL/GenBank/DDBJ whole genome shotgun (WGS) entry which is preliminary data.</text>
</comment>
<keyword evidence="3" id="KW-1185">Reference proteome</keyword>
<dbReference type="AlphaFoldDB" id="A0AA39UWX3"/>
<feature type="non-terminal residue" evidence="2">
    <location>
        <position position="141"/>
    </location>
</feature>
<feature type="region of interest" description="Disordered" evidence="1">
    <location>
        <begin position="46"/>
        <end position="83"/>
    </location>
</feature>
<sequence>HKTRKDCKCQECKEDQITKGCANPHKCADEPHSSSVLDFLAEKWDPRRPDRTEDMGLSAEEQEQNLEARKENGVIRFDPGMDNSDTLSDGVKIFTSGWDLSGKQVARQPNKDDGDIEILIAYTDGSAYKNRMANVCASASV</sequence>
<name>A0AA39UWX3_9AGAR</name>
<dbReference type="Proteomes" id="UP001175228">
    <property type="component" value="Unassembled WGS sequence"/>
</dbReference>
<dbReference type="EMBL" id="JAUEPU010000007">
    <property type="protein sequence ID" value="KAK0501119.1"/>
    <property type="molecule type" value="Genomic_DNA"/>
</dbReference>
<accession>A0AA39UWX3</accession>